<accession>A0ACA9P808</accession>
<sequence>TLGNNATSAASEGKTVFMMMCQVGKGKDMHDGNPTASLFYTVDNGKRVITPGRIYDWPKMSETIFLLVEHRQRLIVGLNGTVARTIGQSTERCGGPLLIRSGIELQESMSNNTPI</sequence>
<evidence type="ECO:0000313" key="1">
    <source>
        <dbReference type="EMBL" id="CAG8696412.1"/>
    </source>
</evidence>
<gene>
    <name evidence="1" type="ORF">ACOLOM_LOCUS10045</name>
</gene>
<comment type="caution">
    <text evidence="1">The sequence shown here is derived from an EMBL/GenBank/DDBJ whole genome shotgun (WGS) entry which is preliminary data.</text>
</comment>
<dbReference type="EMBL" id="CAJVPT010031100">
    <property type="protein sequence ID" value="CAG8696412.1"/>
    <property type="molecule type" value="Genomic_DNA"/>
</dbReference>
<organism evidence="1 2">
    <name type="scientific">Acaulospora colombiana</name>
    <dbReference type="NCBI Taxonomy" id="27376"/>
    <lineage>
        <taxon>Eukaryota</taxon>
        <taxon>Fungi</taxon>
        <taxon>Fungi incertae sedis</taxon>
        <taxon>Mucoromycota</taxon>
        <taxon>Glomeromycotina</taxon>
        <taxon>Glomeromycetes</taxon>
        <taxon>Diversisporales</taxon>
        <taxon>Acaulosporaceae</taxon>
        <taxon>Acaulospora</taxon>
    </lineage>
</organism>
<proteinExistence type="predicted"/>
<feature type="non-terminal residue" evidence="1">
    <location>
        <position position="1"/>
    </location>
</feature>
<name>A0ACA9P808_9GLOM</name>
<reference evidence="1" key="1">
    <citation type="submission" date="2021-06" db="EMBL/GenBank/DDBJ databases">
        <authorList>
            <person name="Kallberg Y."/>
            <person name="Tangrot J."/>
            <person name="Rosling A."/>
        </authorList>
    </citation>
    <scope>NUCLEOTIDE SEQUENCE</scope>
    <source>
        <strain evidence="1">CL356</strain>
    </source>
</reference>
<dbReference type="Proteomes" id="UP000789525">
    <property type="component" value="Unassembled WGS sequence"/>
</dbReference>
<evidence type="ECO:0000313" key="2">
    <source>
        <dbReference type="Proteomes" id="UP000789525"/>
    </source>
</evidence>
<keyword evidence="2" id="KW-1185">Reference proteome</keyword>
<protein>
    <submittedName>
        <fullName evidence="1">11913_t:CDS:1</fullName>
    </submittedName>
</protein>